<evidence type="ECO:0000313" key="1">
    <source>
        <dbReference type="EMBL" id="CAF4255263.1"/>
    </source>
</evidence>
<dbReference type="EMBL" id="CAJOAX010033469">
    <property type="protein sequence ID" value="CAF4255263.1"/>
    <property type="molecule type" value="Genomic_DNA"/>
</dbReference>
<comment type="caution">
    <text evidence="1">The sequence shown here is derived from an EMBL/GenBank/DDBJ whole genome shotgun (WGS) entry which is preliminary data.</text>
</comment>
<accession>A0A820EWX3</accession>
<reference evidence="1" key="1">
    <citation type="submission" date="2021-02" db="EMBL/GenBank/DDBJ databases">
        <authorList>
            <person name="Nowell W R."/>
        </authorList>
    </citation>
    <scope>NUCLEOTIDE SEQUENCE</scope>
</reference>
<protein>
    <submittedName>
        <fullName evidence="1">Uncharacterized protein</fullName>
    </submittedName>
</protein>
<organism evidence="1 2">
    <name type="scientific">Rotaria sordida</name>
    <dbReference type="NCBI Taxonomy" id="392033"/>
    <lineage>
        <taxon>Eukaryota</taxon>
        <taxon>Metazoa</taxon>
        <taxon>Spiralia</taxon>
        <taxon>Gnathifera</taxon>
        <taxon>Rotifera</taxon>
        <taxon>Eurotatoria</taxon>
        <taxon>Bdelloidea</taxon>
        <taxon>Philodinida</taxon>
        <taxon>Philodinidae</taxon>
        <taxon>Rotaria</taxon>
    </lineage>
</organism>
<dbReference type="AlphaFoldDB" id="A0A820EWX3"/>
<feature type="non-terminal residue" evidence="1">
    <location>
        <position position="18"/>
    </location>
</feature>
<sequence>MVQAFMADVIFPNKHEDK</sequence>
<name>A0A820EWX3_9BILA</name>
<gene>
    <name evidence="1" type="ORF">OTI717_LOCUS40572</name>
</gene>
<evidence type="ECO:0000313" key="2">
    <source>
        <dbReference type="Proteomes" id="UP000663823"/>
    </source>
</evidence>
<dbReference type="Proteomes" id="UP000663823">
    <property type="component" value="Unassembled WGS sequence"/>
</dbReference>
<proteinExistence type="predicted"/>